<protein>
    <recommendedName>
        <fullName evidence="2 7">DNA repair protein RecO</fullName>
    </recommendedName>
    <alternativeName>
        <fullName evidence="6 7">Recombination protein O</fullName>
    </alternativeName>
</protein>
<dbReference type="InterPro" id="IPR042242">
    <property type="entry name" value="RecO_C"/>
</dbReference>
<dbReference type="NCBIfam" id="TIGR00613">
    <property type="entry name" value="reco"/>
    <property type="match status" value="1"/>
</dbReference>
<comment type="similarity">
    <text evidence="1 7">Belongs to the RecO family.</text>
</comment>
<dbReference type="EMBL" id="JAUSTQ010000002">
    <property type="protein sequence ID" value="MDQ0158656.1"/>
    <property type="molecule type" value="Genomic_DNA"/>
</dbReference>
<evidence type="ECO:0000256" key="1">
    <source>
        <dbReference type="ARBA" id="ARBA00007452"/>
    </source>
</evidence>
<dbReference type="Gene3D" id="1.20.1440.120">
    <property type="entry name" value="Recombination protein O, C-terminal domain"/>
    <property type="match status" value="1"/>
</dbReference>
<evidence type="ECO:0000259" key="8">
    <source>
        <dbReference type="Pfam" id="PF11967"/>
    </source>
</evidence>
<gene>
    <name evidence="7" type="primary">recO</name>
    <name evidence="9" type="ORF">J2S77_000612</name>
</gene>
<evidence type="ECO:0000256" key="3">
    <source>
        <dbReference type="ARBA" id="ARBA00022763"/>
    </source>
</evidence>
<dbReference type="HAMAP" id="MF_00201">
    <property type="entry name" value="RecO"/>
    <property type="match status" value="1"/>
</dbReference>
<organism evidence="9 10">
    <name type="scientific">Alkalibacillus salilacus</name>
    <dbReference type="NCBI Taxonomy" id="284582"/>
    <lineage>
        <taxon>Bacteria</taxon>
        <taxon>Bacillati</taxon>
        <taxon>Bacillota</taxon>
        <taxon>Bacilli</taxon>
        <taxon>Bacillales</taxon>
        <taxon>Bacillaceae</taxon>
        <taxon>Alkalibacillus</taxon>
    </lineage>
</organism>
<dbReference type="SUPFAM" id="SSF50249">
    <property type="entry name" value="Nucleic acid-binding proteins"/>
    <property type="match status" value="1"/>
</dbReference>
<feature type="domain" description="DNA replication/recombination mediator RecO N-terminal" evidence="8">
    <location>
        <begin position="3"/>
        <end position="76"/>
    </location>
</feature>
<dbReference type="InterPro" id="IPR037278">
    <property type="entry name" value="ARFGAP/RecO"/>
</dbReference>
<proteinExistence type="inferred from homology"/>
<accession>A0ABT9VCJ2</accession>
<dbReference type="SUPFAM" id="SSF57863">
    <property type="entry name" value="ArfGap/RecO-like zinc finger"/>
    <property type="match status" value="1"/>
</dbReference>
<dbReference type="Gene3D" id="2.40.50.140">
    <property type="entry name" value="Nucleic acid-binding proteins"/>
    <property type="match status" value="1"/>
</dbReference>
<comment type="function">
    <text evidence="7">Involved in DNA repair and RecF pathway recombination.</text>
</comment>
<dbReference type="PANTHER" id="PTHR33991:SF1">
    <property type="entry name" value="DNA REPAIR PROTEIN RECO"/>
    <property type="match status" value="1"/>
</dbReference>
<dbReference type="InterPro" id="IPR003717">
    <property type="entry name" value="RecO"/>
</dbReference>
<comment type="caution">
    <text evidence="9">The sequence shown here is derived from an EMBL/GenBank/DDBJ whole genome shotgun (WGS) entry which is preliminary data.</text>
</comment>
<keyword evidence="10" id="KW-1185">Reference proteome</keyword>
<dbReference type="Pfam" id="PF11967">
    <property type="entry name" value="RecO_N"/>
    <property type="match status" value="1"/>
</dbReference>
<dbReference type="Pfam" id="PF02565">
    <property type="entry name" value="RecO_C"/>
    <property type="match status" value="1"/>
</dbReference>
<evidence type="ECO:0000256" key="5">
    <source>
        <dbReference type="ARBA" id="ARBA00023204"/>
    </source>
</evidence>
<keyword evidence="5 7" id="KW-0234">DNA repair</keyword>
<dbReference type="PANTHER" id="PTHR33991">
    <property type="entry name" value="DNA REPAIR PROTEIN RECO"/>
    <property type="match status" value="1"/>
</dbReference>
<dbReference type="Proteomes" id="UP001224359">
    <property type="component" value="Unassembled WGS sequence"/>
</dbReference>
<dbReference type="InterPro" id="IPR022572">
    <property type="entry name" value="DNA_rep/recomb_RecO_N"/>
</dbReference>
<evidence type="ECO:0000313" key="9">
    <source>
        <dbReference type="EMBL" id="MDQ0158656.1"/>
    </source>
</evidence>
<dbReference type="InterPro" id="IPR012340">
    <property type="entry name" value="NA-bd_OB-fold"/>
</dbReference>
<evidence type="ECO:0000256" key="7">
    <source>
        <dbReference type="HAMAP-Rule" id="MF_00201"/>
    </source>
</evidence>
<sequence length="247" mass="28137">MEQINGIVLRTQDYGETNKILTILTEQYGMISAVARGAKKNKSRMAAVAQPFIYGQYLLYIGKGMGTVHQGEVLHSMRHIREDIMLTAYATYIAELTTKLLDEKSPNPALFQELLVSLERMEEESPLAITLMYEMKMYYIGGFAPVVDQCVNGHSDQPIAGFSVMAGGVVCEHCQYQTTDCIKLSPQLYHVLRIMSHRSITNIRDISIKNETLEAIKHILNQYYDYYGGFTIKSKRFLKQMNDLQQE</sequence>
<reference evidence="9 10" key="1">
    <citation type="submission" date="2023-07" db="EMBL/GenBank/DDBJ databases">
        <title>Genomic Encyclopedia of Type Strains, Phase IV (KMG-IV): sequencing the most valuable type-strain genomes for metagenomic binning, comparative biology and taxonomic classification.</title>
        <authorList>
            <person name="Goeker M."/>
        </authorList>
    </citation>
    <scope>NUCLEOTIDE SEQUENCE [LARGE SCALE GENOMIC DNA]</scope>
    <source>
        <strain evidence="9 10">DSM 16460</strain>
    </source>
</reference>
<name>A0ABT9VCJ2_9BACI</name>
<evidence type="ECO:0000313" key="10">
    <source>
        <dbReference type="Proteomes" id="UP001224359"/>
    </source>
</evidence>
<dbReference type="RefSeq" id="WP_306974516.1">
    <property type="nucleotide sequence ID" value="NZ_JAUSTQ010000002.1"/>
</dbReference>
<evidence type="ECO:0000256" key="2">
    <source>
        <dbReference type="ARBA" id="ARBA00021310"/>
    </source>
</evidence>
<evidence type="ECO:0000256" key="6">
    <source>
        <dbReference type="ARBA" id="ARBA00033409"/>
    </source>
</evidence>
<keyword evidence="4 7" id="KW-0233">DNA recombination</keyword>
<evidence type="ECO:0000256" key="4">
    <source>
        <dbReference type="ARBA" id="ARBA00023172"/>
    </source>
</evidence>
<keyword evidence="3 7" id="KW-0227">DNA damage</keyword>